<protein>
    <submittedName>
        <fullName evidence="1">Uncharacterized protein</fullName>
    </submittedName>
</protein>
<proteinExistence type="predicted"/>
<dbReference type="RefSeq" id="WP_139597486.1">
    <property type="nucleotide sequence ID" value="NZ_VDDC01000001.1"/>
</dbReference>
<keyword evidence="2" id="KW-1185">Reference proteome</keyword>
<gene>
    <name evidence="1" type="ORF">FHD67_00730</name>
</gene>
<dbReference type="AlphaFoldDB" id="A0A5C4RBI9"/>
<reference evidence="1 2" key="1">
    <citation type="submission" date="2019-06" db="EMBL/GenBank/DDBJ databases">
        <authorList>
            <person name="Li J."/>
        </authorList>
    </citation>
    <scope>NUCLEOTIDE SEQUENCE [LARGE SCALE GENOMIC DNA]</scope>
    <source>
        <strain evidence="1 2">CGMCC 1.8012</strain>
    </source>
</reference>
<dbReference type="EMBL" id="VDDC01000001">
    <property type="protein sequence ID" value="TNH41272.1"/>
    <property type="molecule type" value="Genomic_DNA"/>
</dbReference>
<accession>A0A5C4RBI9</accession>
<comment type="caution">
    <text evidence="1">The sequence shown here is derived from an EMBL/GenBank/DDBJ whole genome shotgun (WGS) entry which is preliminary data.</text>
</comment>
<dbReference type="InterPro" id="IPR056919">
    <property type="entry name" value="Phage_TAC_18"/>
</dbReference>
<name>A0A5C4RBI9_9RHOB</name>
<organism evidence="1 2">
    <name type="scientific">Paracoccus haeundaensis</name>
    <dbReference type="NCBI Taxonomy" id="225362"/>
    <lineage>
        <taxon>Bacteria</taxon>
        <taxon>Pseudomonadati</taxon>
        <taxon>Pseudomonadota</taxon>
        <taxon>Alphaproteobacteria</taxon>
        <taxon>Rhodobacterales</taxon>
        <taxon>Paracoccaceae</taxon>
        <taxon>Paracoccus</taxon>
    </lineage>
</organism>
<evidence type="ECO:0000313" key="1">
    <source>
        <dbReference type="EMBL" id="TNH41272.1"/>
    </source>
</evidence>
<dbReference type="Pfam" id="PF23812">
    <property type="entry name" value="Phage_TAC_18"/>
    <property type="match status" value="1"/>
</dbReference>
<sequence>MSNLENALCRTLEAVLEGKRPRMPDAGEDILDAFMALSRARTYHSHGPNPITWEAMAAWSQVMRQTLPPHHAKIVMALDDVWMQHAGRRVAGAAAAPAAPMVSATPLSAGLLDAMMGW</sequence>
<evidence type="ECO:0000313" key="2">
    <source>
        <dbReference type="Proteomes" id="UP000304880"/>
    </source>
</evidence>
<dbReference type="Proteomes" id="UP000304880">
    <property type="component" value="Unassembled WGS sequence"/>
</dbReference>